<name>A0A346AX69_9FIRM</name>
<accession>A0A346AX69</accession>
<organism evidence="1 2">
    <name type="scientific">Megasphaera stantonii</name>
    <dbReference type="NCBI Taxonomy" id="2144175"/>
    <lineage>
        <taxon>Bacteria</taxon>
        <taxon>Bacillati</taxon>
        <taxon>Bacillota</taxon>
        <taxon>Negativicutes</taxon>
        <taxon>Veillonellales</taxon>
        <taxon>Veillonellaceae</taxon>
        <taxon>Megasphaera</taxon>
    </lineage>
</organism>
<dbReference type="KEGG" id="meg:DKB62_02110"/>
<dbReference type="OrthoDB" id="9806505at2"/>
<gene>
    <name evidence="1" type="ORF">DKB62_02110</name>
</gene>
<dbReference type="AlphaFoldDB" id="A0A346AX69"/>
<keyword evidence="2" id="KW-1185">Reference proteome</keyword>
<dbReference type="EMBL" id="CP029462">
    <property type="protein sequence ID" value="AXL20462.1"/>
    <property type="molecule type" value="Genomic_DNA"/>
</dbReference>
<protein>
    <recommendedName>
        <fullName evidence="3">Cyclophilin-like domain-containing protein</fullName>
    </recommendedName>
</protein>
<evidence type="ECO:0000313" key="1">
    <source>
        <dbReference type="EMBL" id="AXL20462.1"/>
    </source>
</evidence>
<proteinExistence type="predicted"/>
<dbReference type="Proteomes" id="UP000254337">
    <property type="component" value="Chromosome"/>
</dbReference>
<dbReference type="RefSeq" id="WP_107195887.1">
    <property type="nucleotide sequence ID" value="NZ_CALYAU010000003.1"/>
</dbReference>
<evidence type="ECO:0008006" key="3">
    <source>
        <dbReference type="Google" id="ProtNLM"/>
    </source>
</evidence>
<sequence length="165" mass="17372">MKGIALLSGIIGAAVVVSAFCVFGPGRADATEEQVVVIAPVQPAYARQIDVAFEGGRARVGLLDEEAAMEFAERQPLSIQLERKPERIVVAGVPDGVFQGTRGGVEAPVIGDVVLDVQAKEVYICCRDMDASDGRVLLGHVTSGIEPLSRMDGAFEAFAMAAEDL</sequence>
<reference evidence="1 2" key="1">
    <citation type="submission" date="2018-05" db="EMBL/GenBank/DDBJ databases">
        <title>Complete genome sequence of Megasphaera sp. AJH120T, isolated from the ceca of a chicken.</title>
        <authorList>
            <person name="Maki J."/>
            <person name="Looft T."/>
        </authorList>
    </citation>
    <scope>NUCLEOTIDE SEQUENCE [LARGE SCALE GENOMIC DNA]</scope>
    <source>
        <strain evidence="1 2">AJH120</strain>
    </source>
</reference>
<evidence type="ECO:0000313" key="2">
    <source>
        <dbReference type="Proteomes" id="UP000254337"/>
    </source>
</evidence>